<evidence type="ECO:0000313" key="7">
    <source>
        <dbReference type="Proteomes" id="UP001152797"/>
    </source>
</evidence>
<reference evidence="4" key="1">
    <citation type="submission" date="2022-10" db="EMBL/GenBank/DDBJ databases">
        <authorList>
            <person name="Chen Y."/>
            <person name="Dougan E. K."/>
            <person name="Chan C."/>
            <person name="Rhodes N."/>
            <person name="Thang M."/>
        </authorList>
    </citation>
    <scope>NUCLEOTIDE SEQUENCE</scope>
</reference>
<dbReference type="SUPFAM" id="SSF55073">
    <property type="entry name" value="Nucleotide cyclase"/>
    <property type="match status" value="1"/>
</dbReference>
<dbReference type="PANTHER" id="PTHR43081:SF1">
    <property type="entry name" value="ADENYLATE CYCLASE, TERMINAL-DIFFERENTIATION SPECIFIC"/>
    <property type="match status" value="1"/>
</dbReference>
<organism evidence="4">
    <name type="scientific">Cladocopium goreaui</name>
    <dbReference type="NCBI Taxonomy" id="2562237"/>
    <lineage>
        <taxon>Eukaryota</taxon>
        <taxon>Sar</taxon>
        <taxon>Alveolata</taxon>
        <taxon>Dinophyceae</taxon>
        <taxon>Suessiales</taxon>
        <taxon>Symbiodiniaceae</taxon>
        <taxon>Cladocopium</taxon>
    </lineage>
</organism>
<dbReference type="EMBL" id="CAMXCT010001684">
    <property type="protein sequence ID" value="CAI3992221.1"/>
    <property type="molecule type" value="Genomic_DNA"/>
</dbReference>
<dbReference type="Gene3D" id="3.30.70.1230">
    <property type="entry name" value="Nucleotide cyclase"/>
    <property type="match status" value="1"/>
</dbReference>
<feature type="compositionally biased region" description="Basic residues" evidence="1">
    <location>
        <begin position="26"/>
        <end position="35"/>
    </location>
</feature>
<evidence type="ECO:0000259" key="3">
    <source>
        <dbReference type="PROSITE" id="PS50125"/>
    </source>
</evidence>
<dbReference type="GO" id="GO:0035556">
    <property type="term" value="P:intracellular signal transduction"/>
    <property type="evidence" value="ECO:0007669"/>
    <property type="project" value="InterPro"/>
</dbReference>
<dbReference type="PROSITE" id="PS50125">
    <property type="entry name" value="GUANYLATE_CYCLASE_2"/>
    <property type="match status" value="1"/>
</dbReference>
<evidence type="ECO:0000313" key="6">
    <source>
        <dbReference type="EMBL" id="CAL4779533.1"/>
    </source>
</evidence>
<feature type="domain" description="Guanylate cyclase" evidence="3">
    <location>
        <begin position="805"/>
        <end position="937"/>
    </location>
</feature>
<feature type="region of interest" description="Disordered" evidence="1">
    <location>
        <begin position="396"/>
        <end position="451"/>
    </location>
</feature>
<dbReference type="InterPro" id="IPR050697">
    <property type="entry name" value="Adenylyl/Guanylyl_Cyclase_3/4"/>
</dbReference>
<reference evidence="5" key="2">
    <citation type="submission" date="2024-04" db="EMBL/GenBank/DDBJ databases">
        <authorList>
            <person name="Chen Y."/>
            <person name="Shah S."/>
            <person name="Dougan E. K."/>
            <person name="Thang M."/>
            <person name="Chan C."/>
        </authorList>
    </citation>
    <scope>NUCLEOTIDE SEQUENCE [LARGE SCALE GENOMIC DNA]</scope>
</reference>
<dbReference type="AlphaFoldDB" id="A0A9P1CIW4"/>
<evidence type="ECO:0000256" key="2">
    <source>
        <dbReference type="SAM" id="Phobius"/>
    </source>
</evidence>
<comment type="caution">
    <text evidence="4">The sequence shown here is derived from an EMBL/GenBank/DDBJ whole genome shotgun (WGS) entry which is preliminary data.</text>
</comment>
<name>A0A9P1CIW4_9DINO</name>
<keyword evidence="2" id="KW-1133">Transmembrane helix</keyword>
<feature type="compositionally biased region" description="Polar residues" evidence="1">
    <location>
        <begin position="397"/>
        <end position="432"/>
    </location>
</feature>
<dbReference type="EMBL" id="CAMXCT030001684">
    <property type="protein sequence ID" value="CAL4779533.1"/>
    <property type="molecule type" value="Genomic_DNA"/>
</dbReference>
<accession>A0A9P1CIW4</accession>
<protein>
    <submittedName>
        <fullName evidence="6">Adenylate cyclase 1 (ATP pyrophosphate-lyase 1 ) (Adenylyl cyclase 1)</fullName>
    </submittedName>
</protein>
<feature type="transmembrane region" description="Helical" evidence="2">
    <location>
        <begin position="172"/>
        <end position="194"/>
    </location>
</feature>
<dbReference type="InterPro" id="IPR029787">
    <property type="entry name" value="Nucleotide_cyclase"/>
</dbReference>
<evidence type="ECO:0000256" key="1">
    <source>
        <dbReference type="SAM" id="MobiDB-lite"/>
    </source>
</evidence>
<dbReference type="GO" id="GO:0009190">
    <property type="term" value="P:cyclic nucleotide biosynthetic process"/>
    <property type="evidence" value="ECO:0007669"/>
    <property type="project" value="InterPro"/>
</dbReference>
<proteinExistence type="predicted"/>
<feature type="transmembrane region" description="Helical" evidence="2">
    <location>
        <begin position="521"/>
        <end position="540"/>
    </location>
</feature>
<dbReference type="Pfam" id="PF00211">
    <property type="entry name" value="Guanylate_cyc"/>
    <property type="match status" value="1"/>
</dbReference>
<dbReference type="OrthoDB" id="60033at2759"/>
<dbReference type="PANTHER" id="PTHR43081">
    <property type="entry name" value="ADENYLATE CYCLASE, TERMINAL-DIFFERENTIATION SPECIFIC-RELATED"/>
    <property type="match status" value="1"/>
</dbReference>
<dbReference type="SMART" id="SM00044">
    <property type="entry name" value="CYCc"/>
    <property type="match status" value="1"/>
</dbReference>
<evidence type="ECO:0000313" key="5">
    <source>
        <dbReference type="EMBL" id="CAL1145596.1"/>
    </source>
</evidence>
<gene>
    <name evidence="4" type="ORF">C1SCF055_LOCUS19064</name>
</gene>
<feature type="transmembrane region" description="Helical" evidence="2">
    <location>
        <begin position="201"/>
        <end position="221"/>
    </location>
</feature>
<keyword evidence="2" id="KW-0472">Membrane</keyword>
<evidence type="ECO:0000313" key="4">
    <source>
        <dbReference type="EMBL" id="CAI3992221.1"/>
    </source>
</evidence>
<dbReference type="InterPro" id="IPR001054">
    <property type="entry name" value="A/G_cyclase"/>
</dbReference>
<feature type="transmembrane region" description="Helical" evidence="2">
    <location>
        <begin position="227"/>
        <end position="245"/>
    </location>
</feature>
<dbReference type="EMBL" id="CAMXCT020001684">
    <property type="protein sequence ID" value="CAL1145596.1"/>
    <property type="molecule type" value="Genomic_DNA"/>
</dbReference>
<dbReference type="CDD" id="cd07302">
    <property type="entry name" value="CHD"/>
    <property type="match status" value="1"/>
</dbReference>
<keyword evidence="2" id="KW-0812">Transmembrane</keyword>
<feature type="region of interest" description="Disordered" evidence="1">
    <location>
        <begin position="14"/>
        <end position="41"/>
    </location>
</feature>
<keyword evidence="7" id="KW-1185">Reference proteome</keyword>
<sequence>MFIDINDLNNDLKSGLSGSAPESRIRPGRRSKRVSKKDVARGDLKADDGVELNSECSNEKYEIGLSRAMSIATLDSDMEEPSSISYLDNVLRYEFQRGAEERRGSDPRCNINASDTRTLLRSPSWRSLAQAEADEMSPTVWTADGLEKQPAAADREKGPIQQFCEDLQNKRAWTAAYVFFTAYALFSIDIDALAGDKSSRVGIAVCTTFVAVAFLVELIVHGLGKEGYIYSAFFILDLVAFLSLIPDTIIVQLANDDNSFVAGRSSRLTRMLRLFGRSARAARLNRFGRIARIAVPRNGVRGCVKALMPKIQELQRYWVNNVEDADATRVLEKKIYRIFCFLDEDMDSYISKSSLIICRDKLFDLALIEKTKLSSDAANWKKPEWTSKLRMLANAASAATGSRGRQTTENSIGGQTPLGSSHPLNMSESTVQDAKPEPAPPTPSSAAPAKQETHLALAIPSETKSVASRPDKPFPDQVEYIEFRDSIMNEPPLYEWLKNSVVRQLKRGNNMQALRQRNAEYIGVKVAMAILLIILVLSYVELLTIDTSLSWGFQSLNNYLKMTGTPELNATIPDAIRRQVQTWGVQDGWARPSRPLLYLDLQRHVYCNSLRPEGPSCSLPLSEPMRWQPKRTLVEVDQDLEKSPYRQNDLLLLREPDFSQQDVDISASELENRTEAVALFLNRADTEASARDSIITTFGVLFLIIFGISLLTRDLNYLSKNLLKPLVELSDEVESITRLQLAATTNTHDENQPAVTSEIRLLRRRFDNMKTAIRSWGKYVPWPVVQLMMRKDAEANIEVSERKVTMFFSDIASFTTIVESMPPQKSLLLLSRYFQEMSKIVDQHGGIVVEFIGDAILCIYGAPVVNDKHPTVAVMAAVEMLAAMTGINQWLHRRGLPTISIRCGIHTGEVLVGNMGMQYRIKYGIVGDETSMPGRLEELNKTYGTQLLVSESTHSEMEIEGFVSRPIDFIRPSESAQERESQQIFEVWKSNKKPSKASLEEKATDMYAEGMQHYRHRRFSEVPWPPWPRGHQVIGKYYI</sequence>
<dbReference type="Proteomes" id="UP001152797">
    <property type="component" value="Unassembled WGS sequence"/>
</dbReference>